<dbReference type="AlphaFoldDB" id="A0A7W2R5B7"/>
<comment type="similarity">
    <text evidence="5">Belongs to the ABC transporter superfamily. Macrolide exporter (TC 3.A.1.122) family.</text>
</comment>
<dbReference type="RefSeq" id="WP_182207010.1">
    <property type="nucleotide sequence ID" value="NZ_JACGLT010000025.1"/>
</dbReference>
<keyword evidence="2" id="KW-0547">Nucleotide-binding</keyword>
<dbReference type="InterPro" id="IPR003439">
    <property type="entry name" value="ABC_transporter-like_ATP-bd"/>
</dbReference>
<dbReference type="InterPro" id="IPR027417">
    <property type="entry name" value="P-loop_NTPase"/>
</dbReference>
<accession>A0A7W2R5B7</accession>
<dbReference type="FunFam" id="3.40.50.300:FF:000032">
    <property type="entry name" value="Export ABC transporter ATP-binding protein"/>
    <property type="match status" value="1"/>
</dbReference>
<evidence type="ECO:0000259" key="6">
    <source>
        <dbReference type="PROSITE" id="PS50893"/>
    </source>
</evidence>
<dbReference type="SUPFAM" id="SSF52540">
    <property type="entry name" value="P-loop containing nucleoside triphosphate hydrolases"/>
    <property type="match status" value="1"/>
</dbReference>
<protein>
    <submittedName>
        <fullName evidence="7">ABC transporter ATP-binding protein</fullName>
    </submittedName>
</protein>
<name>A0A7W2R5B7_9FLAO</name>
<evidence type="ECO:0000256" key="2">
    <source>
        <dbReference type="ARBA" id="ARBA00022741"/>
    </source>
</evidence>
<evidence type="ECO:0000256" key="4">
    <source>
        <dbReference type="ARBA" id="ARBA00022967"/>
    </source>
</evidence>
<dbReference type="EMBL" id="JACGLT010000025">
    <property type="protein sequence ID" value="MBA6154752.1"/>
    <property type="molecule type" value="Genomic_DNA"/>
</dbReference>
<keyword evidence="3 7" id="KW-0067">ATP-binding</keyword>
<sequence length="229" mass="24966">MPKILKITGLEKTYTSGNKQLTVLHDISFEVEKGQTFSIVGPSGSGKTTLLGLCAGLDQPNAGRVELCGQDLNDLNEDQRAQLRNKEVGFIFQNFQLLPTLTALENVSVPLELQGNKDAVKKSKVLLEKVGLGDRVHHYPSQLSGGEQQRVALARAFANAPSILFADEPTGNLDDDTGEKVIKLLFDLNKENGTTLVIITHDLELANRTQQILRLKGGKIVTNQLTPVL</sequence>
<dbReference type="PANTHER" id="PTHR42798">
    <property type="entry name" value="LIPOPROTEIN-RELEASING SYSTEM ATP-BINDING PROTEIN LOLD"/>
    <property type="match status" value="1"/>
</dbReference>
<reference evidence="7 8" key="1">
    <citation type="submission" date="2020-07" db="EMBL/GenBank/DDBJ databases">
        <title>Bacterium isolated from marine sediment.</title>
        <authorList>
            <person name="Shang D."/>
        </authorList>
    </citation>
    <scope>NUCLEOTIDE SEQUENCE [LARGE SCALE GENOMIC DNA]</scope>
    <source>
        <strain evidence="7 8">F6074</strain>
    </source>
</reference>
<evidence type="ECO:0000256" key="3">
    <source>
        <dbReference type="ARBA" id="ARBA00022840"/>
    </source>
</evidence>
<evidence type="ECO:0000313" key="8">
    <source>
        <dbReference type="Proteomes" id="UP000541857"/>
    </source>
</evidence>
<keyword evidence="4" id="KW-1278">Translocase</keyword>
<keyword evidence="8" id="KW-1185">Reference proteome</keyword>
<dbReference type="CDD" id="cd03255">
    <property type="entry name" value="ABC_MJ0796_LolCDE_FtsE"/>
    <property type="match status" value="1"/>
</dbReference>
<evidence type="ECO:0000313" key="7">
    <source>
        <dbReference type="EMBL" id="MBA6154752.1"/>
    </source>
</evidence>
<organism evidence="7 8">
    <name type="scientific">Gelidibacter maritimus</name>
    <dbReference type="NCBI Taxonomy" id="2761487"/>
    <lineage>
        <taxon>Bacteria</taxon>
        <taxon>Pseudomonadati</taxon>
        <taxon>Bacteroidota</taxon>
        <taxon>Flavobacteriia</taxon>
        <taxon>Flavobacteriales</taxon>
        <taxon>Flavobacteriaceae</taxon>
        <taxon>Gelidibacter</taxon>
    </lineage>
</organism>
<proteinExistence type="inferred from homology"/>
<dbReference type="Gene3D" id="3.40.50.300">
    <property type="entry name" value="P-loop containing nucleotide triphosphate hydrolases"/>
    <property type="match status" value="1"/>
</dbReference>
<evidence type="ECO:0000256" key="5">
    <source>
        <dbReference type="ARBA" id="ARBA00038388"/>
    </source>
</evidence>
<dbReference type="GO" id="GO:0005524">
    <property type="term" value="F:ATP binding"/>
    <property type="evidence" value="ECO:0007669"/>
    <property type="project" value="UniProtKB-KW"/>
</dbReference>
<dbReference type="GO" id="GO:0022857">
    <property type="term" value="F:transmembrane transporter activity"/>
    <property type="evidence" value="ECO:0007669"/>
    <property type="project" value="UniProtKB-ARBA"/>
</dbReference>
<dbReference type="Proteomes" id="UP000541857">
    <property type="component" value="Unassembled WGS sequence"/>
</dbReference>
<dbReference type="PANTHER" id="PTHR42798:SF2">
    <property type="entry name" value="ABC TRANSPORTER ATP-BINDING PROTEIN MG467-RELATED"/>
    <property type="match status" value="1"/>
</dbReference>
<dbReference type="PROSITE" id="PS00211">
    <property type="entry name" value="ABC_TRANSPORTER_1"/>
    <property type="match status" value="1"/>
</dbReference>
<dbReference type="GO" id="GO:0098796">
    <property type="term" value="C:membrane protein complex"/>
    <property type="evidence" value="ECO:0007669"/>
    <property type="project" value="UniProtKB-ARBA"/>
</dbReference>
<dbReference type="PROSITE" id="PS50893">
    <property type="entry name" value="ABC_TRANSPORTER_2"/>
    <property type="match status" value="1"/>
</dbReference>
<keyword evidence="1" id="KW-0813">Transport</keyword>
<dbReference type="Pfam" id="PF00005">
    <property type="entry name" value="ABC_tran"/>
    <property type="match status" value="1"/>
</dbReference>
<dbReference type="GO" id="GO:0016887">
    <property type="term" value="F:ATP hydrolysis activity"/>
    <property type="evidence" value="ECO:0007669"/>
    <property type="project" value="InterPro"/>
</dbReference>
<evidence type="ECO:0000256" key="1">
    <source>
        <dbReference type="ARBA" id="ARBA00022448"/>
    </source>
</evidence>
<gene>
    <name evidence="7" type="ORF">H3Z82_18685</name>
</gene>
<feature type="domain" description="ABC transporter" evidence="6">
    <location>
        <begin position="5"/>
        <end position="229"/>
    </location>
</feature>
<dbReference type="SMART" id="SM00382">
    <property type="entry name" value="AAA"/>
    <property type="match status" value="1"/>
</dbReference>
<dbReference type="InterPro" id="IPR003593">
    <property type="entry name" value="AAA+_ATPase"/>
</dbReference>
<dbReference type="InterPro" id="IPR017871">
    <property type="entry name" value="ABC_transporter-like_CS"/>
</dbReference>
<comment type="caution">
    <text evidence="7">The sequence shown here is derived from an EMBL/GenBank/DDBJ whole genome shotgun (WGS) entry which is preliminary data.</text>
</comment>
<dbReference type="InterPro" id="IPR017911">
    <property type="entry name" value="MacB-like_ATP-bd"/>
</dbReference>